<dbReference type="Gene3D" id="3.30.420.10">
    <property type="entry name" value="Ribonuclease H-like superfamily/Ribonuclease H"/>
    <property type="match status" value="1"/>
</dbReference>
<gene>
    <name evidence="2" type="ORF">F3Y22_tig00110694pilonHSYRG00302</name>
</gene>
<dbReference type="SUPFAM" id="SSF53098">
    <property type="entry name" value="Ribonuclease H-like"/>
    <property type="match status" value="1"/>
</dbReference>
<dbReference type="CDD" id="cd06222">
    <property type="entry name" value="RNase_H_like"/>
    <property type="match status" value="1"/>
</dbReference>
<reference evidence="2" key="1">
    <citation type="submission" date="2019-09" db="EMBL/GenBank/DDBJ databases">
        <title>Draft genome information of white flower Hibiscus syriacus.</title>
        <authorList>
            <person name="Kim Y.-M."/>
        </authorList>
    </citation>
    <scope>NUCLEOTIDE SEQUENCE [LARGE SCALE GENOMIC DNA]</scope>
    <source>
        <strain evidence="2">YM2019G1</strain>
    </source>
</reference>
<dbReference type="InterPro" id="IPR002156">
    <property type="entry name" value="RNaseH_domain"/>
</dbReference>
<dbReference type="Pfam" id="PF13456">
    <property type="entry name" value="RVT_3"/>
    <property type="match status" value="1"/>
</dbReference>
<evidence type="ECO:0000259" key="1">
    <source>
        <dbReference type="Pfam" id="PF13456"/>
    </source>
</evidence>
<sequence>MTNYESGKRMLTDNLDCPCGASLETVLHVFWDYVQARQLWDRVMPPILSHTFFTSGLRQWIVNNLKLWKQRNELVFTNVIHPTVSILHRNISWTKCYDSFSFIPYRHESRMVDQSWSKPPTGWLCLNSDGVVSSSAGEGSVGCVISDSDGGWIVGFNKNIDISSILQVELWGIYEGLIIARNSGHSRIIVQSDNSQVIKMFKEENSDRNQFPLIRASLRASA</sequence>
<evidence type="ECO:0000313" key="3">
    <source>
        <dbReference type="Proteomes" id="UP000436088"/>
    </source>
</evidence>
<organism evidence="2 3">
    <name type="scientific">Hibiscus syriacus</name>
    <name type="common">Rose of Sharon</name>
    <dbReference type="NCBI Taxonomy" id="106335"/>
    <lineage>
        <taxon>Eukaryota</taxon>
        <taxon>Viridiplantae</taxon>
        <taxon>Streptophyta</taxon>
        <taxon>Embryophyta</taxon>
        <taxon>Tracheophyta</taxon>
        <taxon>Spermatophyta</taxon>
        <taxon>Magnoliopsida</taxon>
        <taxon>eudicotyledons</taxon>
        <taxon>Gunneridae</taxon>
        <taxon>Pentapetalae</taxon>
        <taxon>rosids</taxon>
        <taxon>malvids</taxon>
        <taxon>Malvales</taxon>
        <taxon>Malvaceae</taxon>
        <taxon>Malvoideae</taxon>
        <taxon>Hibiscus</taxon>
    </lineage>
</organism>
<keyword evidence="3" id="KW-1185">Reference proteome</keyword>
<dbReference type="GO" id="GO:0003676">
    <property type="term" value="F:nucleic acid binding"/>
    <property type="evidence" value="ECO:0007669"/>
    <property type="project" value="InterPro"/>
</dbReference>
<dbReference type="AlphaFoldDB" id="A0A6A2ZUR8"/>
<feature type="domain" description="RNase H type-1" evidence="1">
    <location>
        <begin position="127"/>
        <end position="210"/>
    </location>
</feature>
<dbReference type="InterPro" id="IPR044730">
    <property type="entry name" value="RNase_H-like_dom_plant"/>
</dbReference>
<dbReference type="PANTHER" id="PTHR47723:SF19">
    <property type="entry name" value="POLYNUCLEOTIDYL TRANSFERASE, RIBONUCLEASE H-LIKE SUPERFAMILY PROTEIN"/>
    <property type="match status" value="1"/>
</dbReference>
<protein>
    <recommendedName>
        <fullName evidence="1">RNase H type-1 domain-containing protein</fullName>
    </recommendedName>
</protein>
<comment type="caution">
    <text evidence="2">The sequence shown here is derived from an EMBL/GenBank/DDBJ whole genome shotgun (WGS) entry which is preliminary data.</text>
</comment>
<dbReference type="Proteomes" id="UP000436088">
    <property type="component" value="Unassembled WGS sequence"/>
</dbReference>
<dbReference type="PANTHER" id="PTHR47723">
    <property type="entry name" value="OS05G0353850 PROTEIN"/>
    <property type="match status" value="1"/>
</dbReference>
<dbReference type="InterPro" id="IPR053151">
    <property type="entry name" value="RNase_H-like"/>
</dbReference>
<dbReference type="EMBL" id="VEPZ02001077">
    <property type="protein sequence ID" value="KAE8695694.1"/>
    <property type="molecule type" value="Genomic_DNA"/>
</dbReference>
<proteinExistence type="predicted"/>
<evidence type="ECO:0000313" key="2">
    <source>
        <dbReference type="EMBL" id="KAE8695694.1"/>
    </source>
</evidence>
<dbReference type="InterPro" id="IPR012337">
    <property type="entry name" value="RNaseH-like_sf"/>
</dbReference>
<dbReference type="InterPro" id="IPR036397">
    <property type="entry name" value="RNaseH_sf"/>
</dbReference>
<name>A0A6A2ZUR8_HIBSY</name>
<dbReference type="GO" id="GO:0004523">
    <property type="term" value="F:RNA-DNA hybrid ribonuclease activity"/>
    <property type="evidence" value="ECO:0007669"/>
    <property type="project" value="InterPro"/>
</dbReference>
<accession>A0A6A2ZUR8</accession>